<evidence type="ECO:0000259" key="11">
    <source>
        <dbReference type="Pfam" id="PF02728"/>
    </source>
</evidence>
<dbReference type="FunFam" id="3.10.450.40:FF:000007">
    <property type="entry name" value="Amine oxidase"/>
    <property type="match status" value="1"/>
</dbReference>
<dbReference type="GO" id="GO:0008131">
    <property type="term" value="F:primary methylamine oxidase activity"/>
    <property type="evidence" value="ECO:0000318"/>
    <property type="project" value="GO_Central"/>
</dbReference>
<dbReference type="Pfam" id="PF02727">
    <property type="entry name" value="Cu_amine_oxidN2"/>
    <property type="match status" value="1"/>
</dbReference>
<dbReference type="Proteomes" id="UP000186698">
    <property type="component" value="Chromosome 9_10L"/>
</dbReference>
<evidence type="ECO:0000313" key="12">
    <source>
        <dbReference type="Proteomes" id="UP000186698"/>
    </source>
</evidence>
<dbReference type="InterPro" id="IPR036460">
    <property type="entry name" value="Cu_amine_oxidase_C_sf"/>
</dbReference>
<dbReference type="Gene3D" id="3.10.450.40">
    <property type="match status" value="2"/>
</dbReference>
<evidence type="ECO:0000256" key="6">
    <source>
        <dbReference type="PIRSR" id="PIRSR600269-50"/>
    </source>
</evidence>
<evidence type="ECO:0000259" key="9">
    <source>
        <dbReference type="Pfam" id="PF01179"/>
    </source>
</evidence>
<dbReference type="GO" id="GO:0005507">
    <property type="term" value="F:copper ion binding"/>
    <property type="evidence" value="ECO:0000318"/>
    <property type="project" value="GO_Central"/>
</dbReference>
<evidence type="ECO:0000256" key="1">
    <source>
        <dbReference type="ARBA" id="ARBA00007983"/>
    </source>
</evidence>
<dbReference type="PANTHER" id="PTHR10638:SF4">
    <property type="entry name" value="RETINA-SPECIFIC COPPER AMINE OXIDASE"/>
    <property type="match status" value="1"/>
</dbReference>
<dbReference type="Pfam" id="PF01179">
    <property type="entry name" value="Cu_amine_oxid"/>
    <property type="match status" value="1"/>
</dbReference>
<feature type="active site" description="Proton acceptor" evidence="6">
    <location>
        <position position="378"/>
    </location>
</feature>
<dbReference type="PROSITE" id="PS01165">
    <property type="entry name" value="COPPER_AMINE_OXID_2"/>
    <property type="match status" value="1"/>
</dbReference>
<gene>
    <name evidence="13" type="primary">aoc3.L</name>
    <name evidence="13" type="synonym">aoc2</name>
    <name evidence="13" type="synonym">aoc3</name>
</gene>
<evidence type="ECO:0000256" key="5">
    <source>
        <dbReference type="ARBA" id="ARBA00023008"/>
    </source>
</evidence>
<keyword evidence="2 8" id="KW-0479">Metal-binding</keyword>
<accession>A0A8J1LPY7</accession>
<comment type="cofactor">
    <cofactor evidence="8">
        <name>Cu cation</name>
        <dbReference type="ChEBI" id="CHEBI:23378"/>
    </cofactor>
    <text evidence="8">Contains 1 topaquinone per subunit.</text>
</comment>
<keyword evidence="3 6" id="KW-0801">TPQ</keyword>
<evidence type="ECO:0000256" key="7">
    <source>
        <dbReference type="PIRSR" id="PIRSR600269-51"/>
    </source>
</evidence>
<organism evidence="12 13">
    <name type="scientific">Xenopus laevis</name>
    <name type="common">African clawed frog</name>
    <dbReference type="NCBI Taxonomy" id="8355"/>
    <lineage>
        <taxon>Eukaryota</taxon>
        <taxon>Metazoa</taxon>
        <taxon>Chordata</taxon>
        <taxon>Craniata</taxon>
        <taxon>Vertebrata</taxon>
        <taxon>Euteleostomi</taxon>
        <taxon>Amphibia</taxon>
        <taxon>Batrachia</taxon>
        <taxon>Anura</taxon>
        <taxon>Pipoidea</taxon>
        <taxon>Pipidae</taxon>
        <taxon>Xenopodinae</taxon>
        <taxon>Xenopus</taxon>
        <taxon>Xenopus</taxon>
    </lineage>
</organism>
<reference evidence="13" key="1">
    <citation type="submission" date="2025-08" db="UniProtKB">
        <authorList>
            <consortium name="RefSeq"/>
        </authorList>
    </citation>
    <scope>IDENTIFICATION</scope>
    <source>
        <strain evidence="13">J_2021</strain>
        <tissue evidence="13">Erythrocytes</tissue>
    </source>
</reference>
<dbReference type="InterPro" id="IPR015802">
    <property type="entry name" value="Cu_amine_oxidase_N3"/>
</dbReference>
<feature type="domain" description="Copper amine oxidase catalytic" evidence="9">
    <location>
        <begin position="307"/>
        <end position="708"/>
    </location>
</feature>
<keyword evidence="4 8" id="KW-0560">Oxidoreductase</keyword>
<evidence type="ECO:0000259" key="10">
    <source>
        <dbReference type="Pfam" id="PF02727"/>
    </source>
</evidence>
<dbReference type="Pfam" id="PF02728">
    <property type="entry name" value="Cu_amine_oxidN3"/>
    <property type="match status" value="1"/>
</dbReference>
<comment type="similarity">
    <text evidence="1 8">Belongs to the copper/topaquinone oxidase family.</text>
</comment>
<dbReference type="EC" id="1.4.3.-" evidence="8"/>
<evidence type="ECO:0000256" key="2">
    <source>
        <dbReference type="ARBA" id="ARBA00022723"/>
    </source>
</evidence>
<name>A0A8J1LPY7_XENLA</name>
<dbReference type="GeneID" id="446874"/>
<dbReference type="PRINTS" id="PR00766">
    <property type="entry name" value="CUDAOXIDASE"/>
</dbReference>
<comment type="PTM">
    <text evidence="7 8">Topaquinone (TPQ) is generated by copper-dependent autoxidation of a specific tyrosyl residue.</text>
</comment>
<dbReference type="FunFam" id="3.10.450.40:FF:000001">
    <property type="entry name" value="Amine oxidase"/>
    <property type="match status" value="1"/>
</dbReference>
<feature type="domain" description="Copper amine oxidase N2-terminal" evidence="10">
    <location>
        <begin position="64"/>
        <end position="141"/>
    </location>
</feature>
<keyword evidence="12" id="KW-1185">Reference proteome</keyword>
<dbReference type="GO" id="GO:0005886">
    <property type="term" value="C:plasma membrane"/>
    <property type="evidence" value="ECO:0000318"/>
    <property type="project" value="GO_Central"/>
</dbReference>
<dbReference type="GO" id="GO:0048038">
    <property type="term" value="F:quinone binding"/>
    <property type="evidence" value="ECO:0007669"/>
    <property type="project" value="InterPro"/>
</dbReference>
<feature type="active site" description="Schiff-base intermediate with substrate; via topaquinone" evidence="6">
    <location>
        <position position="463"/>
    </location>
</feature>
<dbReference type="AlphaFoldDB" id="A0A8J1LPY7"/>
<dbReference type="Gene3D" id="2.70.98.20">
    <property type="entry name" value="Copper amine oxidase, catalytic domain"/>
    <property type="match status" value="1"/>
</dbReference>
<dbReference type="InterPro" id="IPR049947">
    <property type="entry name" value="Cu_Am_Ox_Cu-bd"/>
</dbReference>
<dbReference type="InterPro" id="IPR049948">
    <property type="entry name" value="Cu_Am_ox_TPQ-bd"/>
</dbReference>
<dbReference type="CTD" id="446874"/>
<dbReference type="PROSITE" id="PS01164">
    <property type="entry name" value="COPPER_AMINE_OXID_1"/>
    <property type="match status" value="1"/>
</dbReference>
<dbReference type="FunFam" id="2.70.98.20:FF:000002">
    <property type="entry name" value="Amine oxidase"/>
    <property type="match status" value="1"/>
</dbReference>
<feature type="modified residue" description="2',4',5'-topaquinone" evidence="7">
    <location>
        <position position="463"/>
    </location>
</feature>
<dbReference type="SUPFAM" id="SSF54416">
    <property type="entry name" value="Amine oxidase N-terminal region"/>
    <property type="match status" value="2"/>
</dbReference>
<keyword evidence="5 8" id="KW-0186">Copper</keyword>
<dbReference type="RefSeq" id="XP_041431602.1">
    <property type="nucleotide sequence ID" value="XM_041575668.1"/>
</dbReference>
<dbReference type="OrthoDB" id="5379943at2759"/>
<dbReference type="GO" id="GO:0009308">
    <property type="term" value="P:amine metabolic process"/>
    <property type="evidence" value="ECO:0000318"/>
    <property type="project" value="GO_Central"/>
</dbReference>
<feature type="domain" description="Copper amine oxidase N3-terminal" evidence="11">
    <location>
        <begin position="159"/>
        <end position="260"/>
    </location>
</feature>
<dbReference type="InterPro" id="IPR015800">
    <property type="entry name" value="Cu_amine_oxidase_N2"/>
</dbReference>
<dbReference type="SUPFAM" id="SSF49998">
    <property type="entry name" value="Amine oxidase catalytic domain"/>
    <property type="match status" value="1"/>
</dbReference>
<evidence type="ECO:0000256" key="8">
    <source>
        <dbReference type="RuleBase" id="RU000672"/>
    </source>
</evidence>
<evidence type="ECO:0000256" key="4">
    <source>
        <dbReference type="ARBA" id="ARBA00023002"/>
    </source>
</evidence>
<dbReference type="InterPro" id="IPR016182">
    <property type="entry name" value="Cu_amine_oxidase_N-reg"/>
</dbReference>
<protein>
    <recommendedName>
        <fullName evidence="8">Amine oxidase</fullName>
        <ecNumber evidence="8">1.4.3.-</ecNumber>
    </recommendedName>
</protein>
<dbReference type="PANTHER" id="PTHR10638">
    <property type="entry name" value="COPPER AMINE OXIDASE"/>
    <property type="match status" value="1"/>
</dbReference>
<dbReference type="InterPro" id="IPR015798">
    <property type="entry name" value="Cu_amine_oxidase_C"/>
</dbReference>
<evidence type="ECO:0000313" key="13">
    <source>
        <dbReference type="RefSeq" id="XP_041431602.1"/>
    </source>
</evidence>
<sequence>MNIKFVIALLILSFATIVILVSVLLLGSKQKPCGHGNPASPQLKHNDQSLVFADLTPEELTEVTEYLKKKFTVVDISKAEPNSNCIYSLVLQLPHKKDVLLYLDKGGPKPAREALAVVYFGNQEKPEVKEYVIGPLPNPSYCNDITLKKYNRPIAYHRRPVISNEYVQVKRYVTTKEFPKAMNFLKEVLGYDGSSSDYLGILTSAPRGFRSGDRSTWFVTFFNTQGSGFFIHPTGLELLVNHKQLDMSKWSIEKVFYNGKYFENLDELEVQYKQGVLRVVKLKRPQPNEDFASLKPAKSTVTDIPMQFEPKGPRYSVKNNQVLFQHWSIAFGINVNSGPSLYDVRFKGERIVYELSIQEAISVYGSNGPAGMVTRYMDGSFGIARFLLQLVRGIDCPYFATYVDTHYLLDSDTYVRNKDSICIFELNTGLPLRRHSSALGSFYYGGLVNTILVIRSIATVGNYDYVFDFMFYQNGAIETKVHATGYISSSFYMDSGNNYGNRVGPHTLGTIHTHFINYKVDLDVGGTNNSVVAHDMEFEAVEVPWSSEGQIQRTRLTKKVLENENQTAFELHGSMPRYIQFASDKKNKWEHERSYRIQMVSFAGDFLPETSPVHNAINWAKYKLAVTKRKDEEPQSSSIYNQNDPWSPTVKFSSFINNENIKNEDLVAWITAGFLHIPHAEDIPNTVTAGNGVGFYLRPYNYFNEDPSVHSHDAVYFQPHESYNSCSTNPLACLRDTASCAPQFPEFSYNGFDNTFVAI</sequence>
<proteinExistence type="inferred from homology"/>
<dbReference type="InterPro" id="IPR000269">
    <property type="entry name" value="Cu_amine_oxidase"/>
</dbReference>
<evidence type="ECO:0000256" key="3">
    <source>
        <dbReference type="ARBA" id="ARBA00022772"/>
    </source>
</evidence>